<feature type="compositionally biased region" description="Pro residues" evidence="1">
    <location>
        <begin position="189"/>
        <end position="200"/>
    </location>
</feature>
<dbReference type="Proteomes" id="UP001054889">
    <property type="component" value="Unassembled WGS sequence"/>
</dbReference>
<feature type="compositionally biased region" description="Polar residues" evidence="1">
    <location>
        <begin position="154"/>
        <end position="176"/>
    </location>
</feature>
<evidence type="ECO:0000313" key="3">
    <source>
        <dbReference type="Proteomes" id="UP001054889"/>
    </source>
</evidence>
<accession>A0AAV5D3E3</accession>
<protein>
    <submittedName>
        <fullName evidence="2">Uncharacterized protein</fullName>
    </submittedName>
</protein>
<proteinExistence type="predicted"/>
<feature type="compositionally biased region" description="Basic and acidic residues" evidence="1">
    <location>
        <begin position="221"/>
        <end position="236"/>
    </location>
</feature>
<reference evidence="2" key="1">
    <citation type="journal article" date="2018" name="DNA Res.">
        <title>Multiple hybrid de novo genome assembly of finger millet, an orphan allotetraploid crop.</title>
        <authorList>
            <person name="Hatakeyama M."/>
            <person name="Aluri S."/>
            <person name="Balachadran M.T."/>
            <person name="Sivarajan S.R."/>
            <person name="Patrignani A."/>
            <person name="Gruter S."/>
            <person name="Poveda L."/>
            <person name="Shimizu-Inatsugi R."/>
            <person name="Baeten J."/>
            <person name="Francoijs K.J."/>
            <person name="Nataraja K.N."/>
            <person name="Reddy Y.A.N."/>
            <person name="Phadnis S."/>
            <person name="Ravikumar R.L."/>
            <person name="Schlapbach R."/>
            <person name="Sreeman S.M."/>
            <person name="Shimizu K.K."/>
        </authorList>
    </citation>
    <scope>NUCLEOTIDE SEQUENCE</scope>
</reference>
<organism evidence="2 3">
    <name type="scientific">Eleusine coracana subsp. coracana</name>
    <dbReference type="NCBI Taxonomy" id="191504"/>
    <lineage>
        <taxon>Eukaryota</taxon>
        <taxon>Viridiplantae</taxon>
        <taxon>Streptophyta</taxon>
        <taxon>Embryophyta</taxon>
        <taxon>Tracheophyta</taxon>
        <taxon>Spermatophyta</taxon>
        <taxon>Magnoliopsida</taxon>
        <taxon>Liliopsida</taxon>
        <taxon>Poales</taxon>
        <taxon>Poaceae</taxon>
        <taxon>PACMAD clade</taxon>
        <taxon>Chloridoideae</taxon>
        <taxon>Cynodonteae</taxon>
        <taxon>Eleusininae</taxon>
        <taxon>Eleusine</taxon>
    </lineage>
</organism>
<feature type="region of interest" description="Disordered" evidence="1">
    <location>
        <begin position="147"/>
        <end position="259"/>
    </location>
</feature>
<evidence type="ECO:0000313" key="2">
    <source>
        <dbReference type="EMBL" id="GJN04806.1"/>
    </source>
</evidence>
<dbReference type="EMBL" id="BQKI01000011">
    <property type="protein sequence ID" value="GJN04806.1"/>
    <property type="molecule type" value="Genomic_DNA"/>
</dbReference>
<dbReference type="AlphaFoldDB" id="A0AAV5D3E3"/>
<keyword evidence="3" id="KW-1185">Reference proteome</keyword>
<sequence length="309" mass="34350">MDSYTFRYLPVTVHLYGIPKPLRSIGLINKIIERIDVKDESVALFEDNMFKPHEFVLARIILDVKKLLLDSVIINIPQFKKIKMEGQKCVTNSSFPALPAPKEATQIQLQQNPNASLENFNQFQSLSNHALTEALNLNKEDPQFLQKGKGYKKSNFSSAPFSNTSQTRSNPISKRQGSPLVQPFTKKPLSPPLPLPPSPSPSEVHPEHSSCPKRRNGPQHSRWDREAHTITRDNTRSRPLQLEQDVSTENDPGGNSYIVAAPPHYQAQKQDDSMESDNASLSPSQVYSAATTAIIDGALAPALKAPQVP</sequence>
<reference evidence="2" key="2">
    <citation type="submission" date="2021-12" db="EMBL/GenBank/DDBJ databases">
        <title>Resequencing data analysis of finger millet.</title>
        <authorList>
            <person name="Hatakeyama M."/>
            <person name="Aluri S."/>
            <person name="Balachadran M.T."/>
            <person name="Sivarajan S.R."/>
            <person name="Poveda L."/>
            <person name="Shimizu-Inatsugi R."/>
            <person name="Schlapbach R."/>
            <person name="Sreeman S.M."/>
            <person name="Shimizu K.K."/>
        </authorList>
    </citation>
    <scope>NUCLEOTIDE SEQUENCE</scope>
</reference>
<evidence type="ECO:0000256" key="1">
    <source>
        <dbReference type="SAM" id="MobiDB-lite"/>
    </source>
</evidence>
<comment type="caution">
    <text evidence="2">The sequence shown here is derived from an EMBL/GenBank/DDBJ whole genome shotgun (WGS) entry which is preliminary data.</text>
</comment>
<name>A0AAV5D3E3_ELECO</name>
<gene>
    <name evidence="2" type="primary">ga22380</name>
    <name evidence="2" type="ORF">PR202_ga22380</name>
</gene>